<evidence type="ECO:0000313" key="1">
    <source>
        <dbReference type="EMBL" id="GBM98890.1"/>
    </source>
</evidence>
<dbReference type="OrthoDB" id="6776101at2759"/>
<dbReference type="Proteomes" id="UP000499080">
    <property type="component" value="Unassembled WGS sequence"/>
</dbReference>
<dbReference type="PANTHER" id="PTHR46409:SF1">
    <property type="entry name" value="HTH PSQ-TYPE DOMAIN-CONTAINING PROTEIN"/>
    <property type="match status" value="1"/>
</dbReference>
<dbReference type="EMBL" id="BGPR01004368">
    <property type="protein sequence ID" value="GBM98890.1"/>
    <property type="molecule type" value="Genomic_DNA"/>
</dbReference>
<dbReference type="PANTHER" id="PTHR46409">
    <property type="entry name" value="HTH PSQ-TYPE DOMAIN-CONTAINING PROTEIN"/>
    <property type="match status" value="1"/>
</dbReference>
<reference evidence="1 2" key="1">
    <citation type="journal article" date="2019" name="Sci. Rep.">
        <title>Orb-weaving spider Araneus ventricosus genome elucidates the spidroin gene catalogue.</title>
        <authorList>
            <person name="Kono N."/>
            <person name="Nakamura H."/>
            <person name="Ohtoshi R."/>
            <person name="Moran D.A.P."/>
            <person name="Shinohara A."/>
            <person name="Yoshida Y."/>
            <person name="Fujiwara M."/>
            <person name="Mori M."/>
            <person name="Tomita M."/>
            <person name="Arakawa K."/>
        </authorList>
    </citation>
    <scope>NUCLEOTIDE SEQUENCE [LARGE SCALE GENOMIC DNA]</scope>
</reference>
<proteinExistence type="predicted"/>
<organism evidence="1 2">
    <name type="scientific">Araneus ventricosus</name>
    <name type="common">Orbweaver spider</name>
    <name type="synonym">Epeira ventricosa</name>
    <dbReference type="NCBI Taxonomy" id="182803"/>
    <lineage>
        <taxon>Eukaryota</taxon>
        <taxon>Metazoa</taxon>
        <taxon>Ecdysozoa</taxon>
        <taxon>Arthropoda</taxon>
        <taxon>Chelicerata</taxon>
        <taxon>Arachnida</taxon>
        <taxon>Araneae</taxon>
        <taxon>Araneomorphae</taxon>
        <taxon>Entelegynae</taxon>
        <taxon>Araneoidea</taxon>
        <taxon>Araneidae</taxon>
        <taxon>Araneus</taxon>
    </lineage>
</organism>
<keyword evidence="2" id="KW-1185">Reference proteome</keyword>
<comment type="caution">
    <text evidence="1">The sequence shown here is derived from an EMBL/GenBank/DDBJ whole genome shotgun (WGS) entry which is preliminary data.</text>
</comment>
<dbReference type="AlphaFoldDB" id="A0A4Y2K8X9"/>
<sequence length="740" mass="85260">MSKENNIVKTTRQRTTCPIFGPLNELHGRVLPTVSDVLKYYLFVKYEMKMTLLVREPTVSEISEVVAQKIESVWVKSSIPHISHKRVIEKIRKCHDKYRNLLKPYKGRRNDKKYQQKLENYRNEKISCLFDITFCKCTNFDTCKCQKDMKIPLAERLFIKDQRLERKMVIGGVDVIATKKKEKREKRKQIEDERIKRKLVKTDAESMELLELNSTSSSSYTDTDVITLEYQSQNRLDFPTLARECDRYGISDRAAASIASAVLQDIGIVHEGETSHVVDRNKIRRQRKKLQNAVAESTKLTVSQSLLTGLYFDGRKDNTKELIKKDKKYYPKTTKEEHYTLVNEPDSVYIGHVTAATGGAKDIKEAILNFFISNNIQLNGLTVIGCDGTNVNTGHKGGIIRFMELDLNRPLQWCICLLHTNELPLRHLLNSLDGATTGPTEFCGPIGKAIKTCEELPVAPFSSISVENMPDNIDRMVLSNDQQYLYDICLAISRGECYSDLALKKPGPVAHSRWLTTAGRILRLYVATEKPSDNLIILATYIMKVYAPVWFHVKTKPAITEGARHIWRLISFSRYLEPNLRNIVDTVIQRNGFFCHPENLLLSMLTDKRENIRSLALRKLFCARNENRGSSEVRIFQVPKLDFNAKDYFALINWQRVGRYEPPLLMNVPFKEIVAMVKARKTEEWSKYPCHAQAVERCIRLVSEASESVYGEEKRHGFILNRIQSRSLIKHYNTKKDYNL</sequence>
<name>A0A4Y2K8X9_ARAVE</name>
<accession>A0A4Y2K8X9</accession>
<evidence type="ECO:0000313" key="2">
    <source>
        <dbReference type="Proteomes" id="UP000499080"/>
    </source>
</evidence>
<gene>
    <name evidence="1" type="ORF">AVEN_5795_1</name>
</gene>
<protein>
    <submittedName>
        <fullName evidence="1">Uncharacterized protein</fullName>
    </submittedName>
</protein>